<dbReference type="PANTHER" id="PTHR11933:SF5">
    <property type="entry name" value="MITOCHONDRIAL TRNA-SPECIFIC 2-THIOURIDYLASE 1"/>
    <property type="match status" value="1"/>
</dbReference>
<dbReference type="OrthoDB" id="3685at2759"/>
<dbReference type="PANTHER" id="PTHR11933">
    <property type="entry name" value="TRNA 5-METHYLAMINOMETHYL-2-THIOURIDYLATE -METHYLTRANSFERASE"/>
    <property type="match status" value="1"/>
</dbReference>
<proteinExistence type="inferred from homology"/>
<dbReference type="Pfam" id="PF03054">
    <property type="entry name" value="tRNA_Me_trans"/>
    <property type="match status" value="1"/>
</dbReference>
<evidence type="ECO:0000313" key="7">
    <source>
        <dbReference type="Proteomes" id="UP000070444"/>
    </source>
</evidence>
<dbReference type="InterPro" id="IPR004506">
    <property type="entry name" value="MnmA-like"/>
</dbReference>
<name>A0A137NVB0_CONC2</name>
<keyword evidence="7" id="KW-1185">Reference proteome</keyword>
<evidence type="ECO:0000313" key="6">
    <source>
        <dbReference type="EMBL" id="KXN66716.1"/>
    </source>
</evidence>
<reference evidence="6 7" key="1">
    <citation type="journal article" date="2015" name="Genome Biol. Evol.">
        <title>Phylogenomic analyses indicate that early fungi evolved digesting cell walls of algal ancestors of land plants.</title>
        <authorList>
            <person name="Chang Y."/>
            <person name="Wang S."/>
            <person name="Sekimoto S."/>
            <person name="Aerts A.L."/>
            <person name="Choi C."/>
            <person name="Clum A."/>
            <person name="LaButti K.M."/>
            <person name="Lindquist E.A."/>
            <person name="Yee Ngan C."/>
            <person name="Ohm R.A."/>
            <person name="Salamov A.A."/>
            <person name="Grigoriev I.V."/>
            <person name="Spatafora J.W."/>
            <person name="Berbee M.L."/>
        </authorList>
    </citation>
    <scope>NUCLEOTIDE SEQUENCE [LARGE SCALE GENOMIC DNA]</scope>
    <source>
        <strain evidence="6 7">NRRL 28638</strain>
    </source>
</reference>
<dbReference type="GO" id="GO:0005739">
    <property type="term" value="C:mitochondrion"/>
    <property type="evidence" value="ECO:0007669"/>
    <property type="project" value="EnsemblFungi"/>
</dbReference>
<dbReference type="SUPFAM" id="SSF52402">
    <property type="entry name" value="Adenine nucleotide alpha hydrolases-like"/>
    <property type="match status" value="1"/>
</dbReference>
<evidence type="ECO:0000256" key="3">
    <source>
        <dbReference type="ARBA" id="ARBA00011953"/>
    </source>
</evidence>
<dbReference type="InterPro" id="IPR046884">
    <property type="entry name" value="MnmA-like_central"/>
</dbReference>
<dbReference type="Proteomes" id="UP000070444">
    <property type="component" value="Unassembled WGS sequence"/>
</dbReference>
<feature type="domain" description="tRNA-specific 2-thiouridylase MnmA-like central" evidence="5">
    <location>
        <begin position="226"/>
        <end position="285"/>
    </location>
</feature>
<dbReference type="InterPro" id="IPR014729">
    <property type="entry name" value="Rossmann-like_a/b/a_fold"/>
</dbReference>
<comment type="catalytic activity">
    <reaction evidence="4">
        <text>5-taurinomethyluridine(34) in tRNA + S-sulfanyl-L-cysteinyl-[protein] + AH2 + ATP = 5-taurinomethyl-2-thiouridine(34) in tRNA + L-cysteinyl-[protein] + A + AMP + diphosphate + H(+)</text>
        <dbReference type="Rhea" id="RHEA:47040"/>
        <dbReference type="Rhea" id="RHEA-COMP:10131"/>
        <dbReference type="Rhea" id="RHEA-COMP:11726"/>
        <dbReference type="Rhea" id="RHEA-COMP:11732"/>
        <dbReference type="Rhea" id="RHEA-COMP:11733"/>
        <dbReference type="ChEBI" id="CHEBI:13193"/>
        <dbReference type="ChEBI" id="CHEBI:15378"/>
        <dbReference type="ChEBI" id="CHEBI:17499"/>
        <dbReference type="ChEBI" id="CHEBI:29950"/>
        <dbReference type="ChEBI" id="CHEBI:30616"/>
        <dbReference type="ChEBI" id="CHEBI:33019"/>
        <dbReference type="ChEBI" id="CHEBI:61963"/>
        <dbReference type="ChEBI" id="CHEBI:87171"/>
        <dbReference type="ChEBI" id="CHEBI:87172"/>
        <dbReference type="ChEBI" id="CHEBI:456215"/>
        <dbReference type="EC" id="2.8.1.14"/>
    </reaction>
</comment>
<dbReference type="Pfam" id="PF20259">
    <property type="entry name" value="tRNA_Me_trans_M"/>
    <property type="match status" value="1"/>
</dbReference>
<dbReference type="GO" id="GO:0032259">
    <property type="term" value="P:methylation"/>
    <property type="evidence" value="ECO:0007669"/>
    <property type="project" value="UniProtKB-KW"/>
</dbReference>
<dbReference type="GO" id="GO:0008168">
    <property type="term" value="F:methyltransferase activity"/>
    <property type="evidence" value="ECO:0007669"/>
    <property type="project" value="UniProtKB-KW"/>
</dbReference>
<evidence type="ECO:0000256" key="4">
    <source>
        <dbReference type="ARBA" id="ARBA00049564"/>
    </source>
</evidence>
<evidence type="ECO:0000259" key="5">
    <source>
        <dbReference type="Pfam" id="PF20259"/>
    </source>
</evidence>
<evidence type="ECO:0000256" key="2">
    <source>
        <dbReference type="ARBA" id="ARBA00006191"/>
    </source>
</evidence>
<dbReference type="AlphaFoldDB" id="A0A137NVB0"/>
<protein>
    <recommendedName>
        <fullName evidence="3">tRNA-5-taurinomethyluridine 2-sulfurtransferase</fullName>
        <ecNumber evidence="3">2.8.1.14</ecNumber>
    </recommendedName>
</protein>
<dbReference type="GO" id="GO:0103016">
    <property type="term" value="F:tRNA-uridine 2-sulfurtransferase activity"/>
    <property type="evidence" value="ECO:0007669"/>
    <property type="project" value="EnsemblFungi"/>
</dbReference>
<evidence type="ECO:0000256" key="1">
    <source>
        <dbReference type="ARBA" id="ARBA00003986"/>
    </source>
</evidence>
<dbReference type="EC" id="2.8.1.14" evidence="3"/>
<keyword evidence="6" id="KW-0489">Methyltransferase</keyword>
<dbReference type="EMBL" id="KQ964695">
    <property type="protein sequence ID" value="KXN66716.1"/>
    <property type="molecule type" value="Genomic_DNA"/>
</dbReference>
<sequence>MEVSPTTGRANKNIKVFLALSSGVDSTMAGYLMIQKFPNLNYVGVYLNNWDHQEESGGLNSCPSEREWAQVQFISQKLNIPTIKLNFIKNYWNSVFEPTLNNYQLGLTPNPDILCNKEVKFGVLWDHLKHYAAGDEFWLVTGHYATVDHRNPNHLRLIQGVDPIKDQTYYLAGLSQEKLNKVIFPLGAFYKKDIKQLAKDVGFVEQSEQKESMGICFIGKRSTGFQQFLSNYLRKQQVKVVNWKNGKFITNVNIWEFTLGQRLRGTGLGQRWYVGIKDAASSIIMAVNQRDHPSYLKVGRLRWQKLEVRLNQRKFTLNRV</sequence>
<gene>
    <name evidence="6" type="ORF">CONCODRAFT_73484</name>
</gene>
<comment type="function">
    <text evidence="1">Catalyzes the 2-thiolation of uridine at the wobble position (U34) of mitochondrial tRNA(Lys), tRNA(Glu) and tRNA(Gln). Required for the formation of 5-taurinomethyl-2-thiouridine (tm5s2U) of mitochondrial tRNA(Lys), tRNA(Glu), and tRNA(Gln) at the wobble position. ATP is required to activate the C2 atom of the wobble base.</text>
</comment>
<comment type="similarity">
    <text evidence="2">Belongs to the MnmA/TRMU family.</text>
</comment>
<keyword evidence="6" id="KW-0808">Transferase</keyword>
<dbReference type="STRING" id="796925.A0A137NVB0"/>
<accession>A0A137NVB0</accession>
<organism evidence="6 7">
    <name type="scientific">Conidiobolus coronatus (strain ATCC 28846 / CBS 209.66 / NRRL 28638)</name>
    <name type="common">Delacroixia coronata</name>
    <dbReference type="NCBI Taxonomy" id="796925"/>
    <lineage>
        <taxon>Eukaryota</taxon>
        <taxon>Fungi</taxon>
        <taxon>Fungi incertae sedis</taxon>
        <taxon>Zoopagomycota</taxon>
        <taxon>Entomophthoromycotina</taxon>
        <taxon>Entomophthoromycetes</taxon>
        <taxon>Entomophthorales</taxon>
        <taxon>Ancylistaceae</taxon>
        <taxon>Conidiobolus</taxon>
    </lineage>
</organism>
<dbReference type="Gene3D" id="3.40.50.620">
    <property type="entry name" value="HUPs"/>
    <property type="match status" value="1"/>
</dbReference>
<dbReference type="NCBIfam" id="TIGR00420">
    <property type="entry name" value="trmU"/>
    <property type="match status" value="1"/>
</dbReference>
<dbReference type="GO" id="GO:1990799">
    <property type="term" value="P:mitochondrial tRNA wobble position uridine thiolation"/>
    <property type="evidence" value="ECO:0007669"/>
    <property type="project" value="EnsemblFungi"/>
</dbReference>